<evidence type="ECO:0000313" key="2">
    <source>
        <dbReference type="EMBL" id="KAG5462970.1"/>
    </source>
</evidence>
<dbReference type="Proteomes" id="UP000673691">
    <property type="component" value="Unassembled WGS sequence"/>
</dbReference>
<accession>A0A8H8A0Y8</accession>
<feature type="domain" description="GAG-pre-integrase" evidence="1">
    <location>
        <begin position="218"/>
        <end position="271"/>
    </location>
</feature>
<proteinExistence type="predicted"/>
<sequence length="285" mass="30026">MFTSTTAIGFGVLREPAGAQAPKGGADFGVTLSHQAQQALESAEMGNVVERTGSPGGLTRGQALASAEELKQTIGISGRQPDRVVEHARPGDVAAAENLKRLLGVNGPAEVLAGVATPGTDLSYVYGGVGGAPLKTPLLGFRISLRRNLPGPADVNICEGHPPPPFVDVWIIAKPSSTDRGGTIVASGRRRADRLFYLEATSRINSASQPAVSMQVSVIAKNHAAIAVNAKATLWHQRLGHASFDILRRIPSLDLPKNAELPFCKACAFSKTNRLPYNAPATMRR</sequence>
<evidence type="ECO:0000259" key="1">
    <source>
        <dbReference type="Pfam" id="PF13976"/>
    </source>
</evidence>
<keyword evidence="3" id="KW-1185">Reference proteome</keyword>
<protein>
    <recommendedName>
        <fullName evidence="1">GAG-pre-integrase domain-containing protein</fullName>
    </recommendedName>
</protein>
<dbReference type="AlphaFoldDB" id="A0A8H8A0Y8"/>
<reference evidence="2 3" key="1">
    <citation type="journal article" name="Sci. Rep.">
        <title>Genome-scale phylogenetic analyses confirm Olpidium as the closest living zoosporic fungus to the non-flagellated, terrestrial fungi.</title>
        <authorList>
            <person name="Chang Y."/>
            <person name="Rochon D."/>
            <person name="Sekimoto S."/>
            <person name="Wang Y."/>
            <person name="Chovatia M."/>
            <person name="Sandor L."/>
            <person name="Salamov A."/>
            <person name="Grigoriev I.V."/>
            <person name="Stajich J.E."/>
            <person name="Spatafora J.W."/>
        </authorList>
    </citation>
    <scope>NUCLEOTIDE SEQUENCE [LARGE SCALE GENOMIC DNA]</scope>
    <source>
        <strain evidence="2">S191</strain>
    </source>
</reference>
<dbReference type="InterPro" id="IPR025724">
    <property type="entry name" value="GAG-pre-integrase_dom"/>
</dbReference>
<comment type="caution">
    <text evidence="2">The sequence shown here is derived from an EMBL/GenBank/DDBJ whole genome shotgun (WGS) entry which is preliminary data.</text>
</comment>
<name>A0A8H8A0Y8_9FUNG</name>
<organism evidence="2 3">
    <name type="scientific">Olpidium bornovanus</name>
    <dbReference type="NCBI Taxonomy" id="278681"/>
    <lineage>
        <taxon>Eukaryota</taxon>
        <taxon>Fungi</taxon>
        <taxon>Fungi incertae sedis</taxon>
        <taxon>Olpidiomycota</taxon>
        <taxon>Olpidiomycotina</taxon>
        <taxon>Olpidiomycetes</taxon>
        <taxon>Olpidiales</taxon>
        <taxon>Olpidiaceae</taxon>
        <taxon>Olpidium</taxon>
    </lineage>
</organism>
<gene>
    <name evidence="2" type="ORF">BJ554DRAFT_2584</name>
</gene>
<dbReference type="Pfam" id="PF13976">
    <property type="entry name" value="gag_pre-integrs"/>
    <property type="match status" value="1"/>
</dbReference>
<evidence type="ECO:0000313" key="3">
    <source>
        <dbReference type="Proteomes" id="UP000673691"/>
    </source>
</evidence>
<dbReference type="EMBL" id="JAEFCI010001343">
    <property type="protein sequence ID" value="KAG5462970.1"/>
    <property type="molecule type" value="Genomic_DNA"/>
</dbReference>